<accession>A0A379IJJ9</accession>
<organism evidence="2 3">
    <name type="scientific">Pseudomonas fluorescens</name>
    <dbReference type="NCBI Taxonomy" id="294"/>
    <lineage>
        <taxon>Bacteria</taxon>
        <taxon>Pseudomonadati</taxon>
        <taxon>Pseudomonadota</taxon>
        <taxon>Gammaproteobacteria</taxon>
        <taxon>Pseudomonadales</taxon>
        <taxon>Pseudomonadaceae</taxon>
        <taxon>Pseudomonas</taxon>
    </lineage>
</organism>
<protein>
    <submittedName>
        <fullName evidence="2">Lipoprotein</fullName>
    </submittedName>
</protein>
<name>A0A379IJJ9_PSEFL</name>
<feature type="transmembrane region" description="Helical" evidence="1">
    <location>
        <begin position="30"/>
        <end position="52"/>
    </location>
</feature>
<keyword evidence="1" id="KW-0472">Membrane</keyword>
<evidence type="ECO:0000313" key="3">
    <source>
        <dbReference type="Proteomes" id="UP000255125"/>
    </source>
</evidence>
<gene>
    <name evidence="2" type="ORF">NCTC10392_04900</name>
</gene>
<dbReference type="AlphaFoldDB" id="A0A379IJJ9"/>
<evidence type="ECO:0000313" key="2">
    <source>
        <dbReference type="EMBL" id="SUD33502.1"/>
    </source>
</evidence>
<keyword evidence="2" id="KW-0449">Lipoprotein</keyword>
<reference evidence="2 3" key="1">
    <citation type="submission" date="2018-06" db="EMBL/GenBank/DDBJ databases">
        <authorList>
            <consortium name="Pathogen Informatics"/>
            <person name="Doyle S."/>
        </authorList>
    </citation>
    <scope>NUCLEOTIDE SEQUENCE [LARGE SCALE GENOMIC DNA]</scope>
    <source>
        <strain evidence="2 3">NCTC10392</strain>
    </source>
</reference>
<evidence type="ECO:0000256" key="1">
    <source>
        <dbReference type="SAM" id="Phobius"/>
    </source>
</evidence>
<dbReference type="InterPro" id="IPR032624">
    <property type="entry name" value="DUF4879"/>
</dbReference>
<dbReference type="Pfam" id="PF16219">
    <property type="entry name" value="DUF4879"/>
    <property type="match status" value="1"/>
</dbReference>
<keyword evidence="1" id="KW-1133">Transmembrane helix</keyword>
<sequence>MAPGLGFVECGHKAYSVDVQSRVIQSMKKAIAWSLAPFACIGLWLAAAPAWGAPAPALSEVRVFQVQSQACNESLAEGADSTRQCQHRGLTRISVMEVGLGNNSIATFDGTRLAGQKTAICQVGSISQACNGAGTLMGYIYVFDVDVRAAGWFEYSNTSINAPRNTLVTQLRIQ</sequence>
<keyword evidence="1" id="KW-0812">Transmembrane</keyword>
<dbReference type="Proteomes" id="UP000255125">
    <property type="component" value="Unassembled WGS sequence"/>
</dbReference>
<dbReference type="EMBL" id="UGUS01000002">
    <property type="protein sequence ID" value="SUD33502.1"/>
    <property type="molecule type" value="Genomic_DNA"/>
</dbReference>
<proteinExistence type="predicted"/>